<proteinExistence type="predicted"/>
<gene>
    <name evidence="1" type="ORF">DFR71_5738</name>
</gene>
<keyword evidence="2" id="KW-1185">Reference proteome</keyword>
<comment type="caution">
    <text evidence="1">The sequence shown here is derived from an EMBL/GenBank/DDBJ whole genome shotgun (WGS) entry which is preliminary data.</text>
</comment>
<evidence type="ECO:0000313" key="1">
    <source>
        <dbReference type="EMBL" id="TCJ93097.1"/>
    </source>
</evidence>
<accession>A0A4R1FEB3</accession>
<dbReference type="AlphaFoldDB" id="A0A4R1FEB3"/>
<reference evidence="1 2" key="1">
    <citation type="submission" date="2019-03" db="EMBL/GenBank/DDBJ databases">
        <title>Genomic Encyclopedia of Type Strains, Phase IV (KMG-IV): sequencing the most valuable type-strain genomes for metagenomic binning, comparative biology and taxonomic classification.</title>
        <authorList>
            <person name="Goeker M."/>
        </authorList>
    </citation>
    <scope>NUCLEOTIDE SEQUENCE [LARGE SCALE GENOMIC DNA]</scope>
    <source>
        <strain evidence="1 2">DSM 44684</strain>
    </source>
</reference>
<evidence type="ECO:0000313" key="2">
    <source>
        <dbReference type="Proteomes" id="UP000294856"/>
    </source>
</evidence>
<organism evidence="1 2">
    <name type="scientific">Nocardia alba</name>
    <dbReference type="NCBI Taxonomy" id="225051"/>
    <lineage>
        <taxon>Bacteria</taxon>
        <taxon>Bacillati</taxon>
        <taxon>Actinomycetota</taxon>
        <taxon>Actinomycetes</taxon>
        <taxon>Mycobacteriales</taxon>
        <taxon>Nocardiaceae</taxon>
        <taxon>Nocardia</taxon>
    </lineage>
</organism>
<dbReference type="Proteomes" id="UP000294856">
    <property type="component" value="Unassembled WGS sequence"/>
</dbReference>
<name>A0A4R1FEB3_9NOCA</name>
<dbReference type="EMBL" id="SMFR01000006">
    <property type="protein sequence ID" value="TCJ93097.1"/>
    <property type="molecule type" value="Genomic_DNA"/>
</dbReference>
<protein>
    <submittedName>
        <fullName evidence="1">Uncharacterized protein</fullName>
    </submittedName>
</protein>
<dbReference type="STRING" id="1210063.GCA_001612665_05423"/>
<sequence>MRVIQAGATAERIAVTCGDPVLSKRFDAALSSA</sequence>